<evidence type="ECO:0000256" key="2">
    <source>
        <dbReference type="ARBA" id="ARBA00006906"/>
    </source>
</evidence>
<accession>A0A9E6ZNB1</accession>
<dbReference type="EMBL" id="CP080467">
    <property type="protein sequence ID" value="UNO48749.1"/>
    <property type="molecule type" value="Genomic_DNA"/>
</dbReference>
<dbReference type="EC" id="4.1.3.16" evidence="6"/>
<evidence type="ECO:0000313" key="6">
    <source>
        <dbReference type="EMBL" id="UNO48749.1"/>
    </source>
</evidence>
<dbReference type="EC" id="4.1.2.14" evidence="6"/>
<dbReference type="STRING" id="1356854.N007_00935"/>
<name>T0D8R8_ALIAG</name>
<keyword evidence="4 6" id="KW-0456">Lyase</keyword>
<dbReference type="Pfam" id="PF01081">
    <property type="entry name" value="Aldolase"/>
    <property type="match status" value="1"/>
</dbReference>
<dbReference type="RefSeq" id="WP_021296561.1">
    <property type="nucleotide sequence ID" value="NZ_AURB01000131.1"/>
</dbReference>
<dbReference type="GO" id="GO:0008700">
    <property type="term" value="F:(R,S)-4-hydroxy-2-oxoglutarate aldolase activity"/>
    <property type="evidence" value="ECO:0007669"/>
    <property type="project" value="UniProtKB-EC"/>
</dbReference>
<dbReference type="InterPro" id="IPR013785">
    <property type="entry name" value="Aldolase_TIM"/>
</dbReference>
<dbReference type="eggNOG" id="COG0800">
    <property type="taxonomic scope" value="Bacteria"/>
</dbReference>
<proteinExistence type="inferred from homology"/>
<dbReference type="KEGG" id="aaco:K1I37_19215"/>
<evidence type="ECO:0000313" key="7">
    <source>
        <dbReference type="Proteomes" id="UP000829401"/>
    </source>
</evidence>
<dbReference type="OrthoDB" id="9802667at2"/>
<dbReference type="PANTHER" id="PTHR30246">
    <property type="entry name" value="2-KETO-3-DEOXY-6-PHOSPHOGLUCONATE ALDOLASE"/>
    <property type="match status" value="1"/>
</dbReference>
<dbReference type="PANTHER" id="PTHR30246:SF1">
    <property type="entry name" value="2-DEHYDRO-3-DEOXY-6-PHOSPHOGALACTONATE ALDOLASE-RELATED"/>
    <property type="match status" value="1"/>
</dbReference>
<reference evidence="7" key="1">
    <citation type="journal article" date="2022" name="G3 (Bethesda)">
        <title>Unveiling the complete genome sequence of Alicyclobacillus acidoterrestris DSM 3922T, a taint-producing strain.</title>
        <authorList>
            <person name="Leonardo I.C."/>
            <person name="Barreto Crespo M.T."/>
            <person name="Gaspar F.B."/>
        </authorList>
    </citation>
    <scope>NUCLEOTIDE SEQUENCE [LARGE SCALE GENOMIC DNA]</scope>
    <source>
        <strain evidence="7">DSM 3922</strain>
    </source>
</reference>
<dbReference type="NCBIfam" id="NF005119">
    <property type="entry name" value="PRK06552.1"/>
    <property type="match status" value="1"/>
</dbReference>
<comment type="subunit">
    <text evidence="3">Homotrimer.</text>
</comment>
<dbReference type="CDD" id="cd00452">
    <property type="entry name" value="KDPG_aldolase"/>
    <property type="match status" value="1"/>
</dbReference>
<evidence type="ECO:0000256" key="5">
    <source>
        <dbReference type="ARBA" id="ARBA00023277"/>
    </source>
</evidence>
<accession>T0D8R8</accession>
<sequence length="214" mass="22618">MRSIQVIQRVIEERVIAVIRENAQETAMAVIDAAIAGGMTLMEVTMTTPGAIEIITWARKKYDGRAVIGAGTVLDSTTARQAILAGAEFVVSPALDVETVRLCHLYQVPVVPGVANIQGTIEALQLGCGIVKLFPSNLFSPSAIKAFKGPLPQAEFIPTGGVNAENLREWLAAGALAVGIGSDLSKQAKAEGNMESVTAYARRVVQIVNDYKAG</sequence>
<dbReference type="AlphaFoldDB" id="T0D8R8"/>
<dbReference type="SUPFAM" id="SSF51569">
    <property type="entry name" value="Aldolase"/>
    <property type="match status" value="1"/>
</dbReference>
<evidence type="ECO:0000256" key="3">
    <source>
        <dbReference type="ARBA" id="ARBA00011233"/>
    </source>
</evidence>
<evidence type="ECO:0000256" key="1">
    <source>
        <dbReference type="ARBA" id="ARBA00004761"/>
    </source>
</evidence>
<dbReference type="Proteomes" id="UP000829401">
    <property type="component" value="Chromosome"/>
</dbReference>
<evidence type="ECO:0000256" key="4">
    <source>
        <dbReference type="ARBA" id="ARBA00023239"/>
    </source>
</evidence>
<organism evidence="6 7">
    <name type="scientific">Alicyclobacillus acidoterrestris (strain ATCC 49025 / DSM 3922 / CIP 106132 / NCIMB 13137 / GD3B)</name>
    <dbReference type="NCBI Taxonomy" id="1356854"/>
    <lineage>
        <taxon>Bacteria</taxon>
        <taxon>Bacillati</taxon>
        <taxon>Bacillota</taxon>
        <taxon>Bacilli</taxon>
        <taxon>Bacillales</taxon>
        <taxon>Alicyclobacillaceae</taxon>
        <taxon>Alicyclobacillus</taxon>
    </lineage>
</organism>
<dbReference type="GO" id="GO:0008675">
    <property type="term" value="F:2-dehydro-3-deoxy-phosphogluconate aldolase activity"/>
    <property type="evidence" value="ECO:0007669"/>
    <property type="project" value="UniProtKB-EC"/>
</dbReference>
<dbReference type="InterPro" id="IPR000887">
    <property type="entry name" value="Aldlse_KDPG_KHG"/>
</dbReference>
<comment type="similarity">
    <text evidence="2">Belongs to the KHG/KDPG aldolase family.</text>
</comment>
<dbReference type="NCBIfam" id="TIGR01182">
    <property type="entry name" value="eda"/>
    <property type="match status" value="1"/>
</dbReference>
<gene>
    <name evidence="6" type="ORF">K1I37_19215</name>
</gene>
<comment type="pathway">
    <text evidence="1">Carbohydrate acid metabolism.</text>
</comment>
<keyword evidence="5" id="KW-0119">Carbohydrate metabolism</keyword>
<keyword evidence="7" id="KW-1185">Reference proteome</keyword>
<dbReference type="Gene3D" id="3.20.20.70">
    <property type="entry name" value="Aldolase class I"/>
    <property type="match status" value="1"/>
</dbReference>
<protein>
    <submittedName>
        <fullName evidence="6">Bifunctional 2-keto-4-hydroxyglutarate aldolase/2-keto-3-deoxy-6-phosphogluconate aldolase</fullName>
        <ecNumber evidence="6">4.1.2.14</ecNumber>
        <ecNumber evidence="6">4.1.3.16</ecNumber>
    </submittedName>
</protein>